<reference evidence="2 3" key="1">
    <citation type="submission" date="2013-06" db="EMBL/GenBank/DDBJ databases">
        <authorList>
            <person name="Weinstock G."/>
            <person name="Sodergren E."/>
            <person name="Lobos E.A."/>
            <person name="Fulton L."/>
            <person name="Fulton R."/>
            <person name="Courtney L."/>
            <person name="Fronick C."/>
            <person name="O'Laughlin M."/>
            <person name="Godfrey J."/>
            <person name="Wilson R.M."/>
            <person name="Miner T."/>
            <person name="Farmer C."/>
            <person name="Delehaunty K."/>
            <person name="Cordes M."/>
            <person name="Minx P."/>
            <person name="Tomlinson C."/>
            <person name="Chen J."/>
            <person name="Wollam A."/>
            <person name="Pepin K.H."/>
            <person name="Bhonagiri V."/>
            <person name="Zhang X."/>
            <person name="Warren W."/>
            <person name="Mitreva M."/>
            <person name="Mardis E.R."/>
            <person name="Wilson R.K."/>
        </authorList>
    </citation>
    <scope>NUCLEOTIDE SEQUENCE [LARGE SCALE GENOMIC DNA]</scope>
    <source>
        <strain evidence="2 3">W1703</strain>
    </source>
</reference>
<dbReference type="AlphaFoldDB" id="U2KG27"/>
<evidence type="ECO:0000313" key="2">
    <source>
        <dbReference type="EMBL" id="ERJ73803.1"/>
    </source>
</evidence>
<keyword evidence="1" id="KW-1133">Transmembrane helix</keyword>
<dbReference type="Proteomes" id="UP000016617">
    <property type="component" value="Unassembled WGS sequence"/>
</dbReference>
<keyword evidence="1" id="KW-0812">Transmembrane</keyword>
<keyword evidence="1" id="KW-0472">Membrane</keyword>
<sequence>MDTLALDNFEAANMSELSEVQGGFSWQDAIPVAVATLYPPLGAALGVYALWGTIKPQGILS</sequence>
<evidence type="ECO:0000313" key="3">
    <source>
        <dbReference type="Proteomes" id="UP000016617"/>
    </source>
</evidence>
<gene>
    <name evidence="2" type="ORF">HMPREF1557_02140</name>
</gene>
<dbReference type="EMBL" id="AWVA01000123">
    <property type="protein sequence ID" value="ERJ73803.1"/>
    <property type="molecule type" value="Genomic_DNA"/>
</dbReference>
<dbReference type="RefSeq" id="WP_019775483.1">
    <property type="nucleotide sequence ID" value="NZ_KI259733.1"/>
</dbReference>
<accession>U2KG27</accession>
<comment type="caution">
    <text evidence="2">The sequence shown here is derived from an EMBL/GenBank/DDBJ whole genome shotgun (WGS) entry which is preliminary data.</text>
</comment>
<organism evidence="2 3">
    <name type="scientific">Streptococcus sobrinus W1703</name>
    <dbReference type="NCBI Taxonomy" id="1227275"/>
    <lineage>
        <taxon>Bacteria</taxon>
        <taxon>Bacillati</taxon>
        <taxon>Bacillota</taxon>
        <taxon>Bacilli</taxon>
        <taxon>Lactobacillales</taxon>
        <taxon>Streptococcaceae</taxon>
        <taxon>Streptococcus</taxon>
    </lineage>
</organism>
<dbReference type="HOGENOM" id="CLU_2920974_0_0_9"/>
<feature type="transmembrane region" description="Helical" evidence="1">
    <location>
        <begin position="29"/>
        <end position="51"/>
    </location>
</feature>
<evidence type="ECO:0000256" key="1">
    <source>
        <dbReference type="SAM" id="Phobius"/>
    </source>
</evidence>
<protein>
    <submittedName>
        <fullName evidence="2">Uncharacterized protein</fullName>
    </submittedName>
</protein>
<name>U2KG27_9STRE</name>
<proteinExistence type="predicted"/>